<sequence>MEDQAQEKIEKESQENNQIPKLPCRSHRALQANFLLSMGYGDFFYVCEDCVERYTRKNECSVMSLKDLYQQDRSFVNKQWPPVKNTKLFDDLNKEINEVIKEDLIEQKFQELQERLIEILKIKKNEEIQKAKRLSICQNELIETYHNFAQFEELKNYLNACSRTRSEQDRNNLSDHIREREEDIDKNTKQLEDIINQYKEIKPRFEISRLNDFCNNIISKTQNFNLIISQKDVVNKECSELQLLINQLLSNKTNFITQQFLSQFNQAYEEAEYIFQSTININSVLQQSKKPIPFHQLKEEDFQMVYNYTQKLLKPDSNILPSLNQTKEIMNLVCNKFNFLNNEFVKELRSILVSVEPIFSNLNVNSNHIYKPGFNPKKLNTLSERAASSIYQLCQKIASNYSYNLVQNELSYRVYQNLFPLCQNKEKLKNLLLDYPIFEFLENNELYENGIMPQIYGTLEKCIYNDSHKIECIQKYCQKIEIQSQSRAFAGAYFKYELKAGKKYVVRFQFDEAIKNFIIIGLLPKDTAQTTQLANTFLGKIIGISSRNYCSEIVRGNQLNLLMNNKQMLEMRIDISQNVLEFSDYPEQNNVNKLEKSYSLNPQTEYYLGVQFGNNENNFTQISLIYFKEVEEFEPYKNSFLYQKFQ</sequence>
<evidence type="ECO:0000313" key="1">
    <source>
        <dbReference type="EMBL" id="EWS76518.1"/>
    </source>
</evidence>
<accession>W7XH70</accession>
<protein>
    <recommendedName>
        <fullName evidence="3">Zinc carboxypeptidase family protein</fullName>
    </recommendedName>
</protein>
<dbReference type="AlphaFoldDB" id="W7XH70"/>
<dbReference type="EMBL" id="GG662853">
    <property type="protein sequence ID" value="EWS76518.1"/>
    <property type="molecule type" value="Genomic_DNA"/>
</dbReference>
<dbReference type="InParanoid" id="W7XH70"/>
<organism evidence="1 2">
    <name type="scientific">Tetrahymena thermophila (strain SB210)</name>
    <dbReference type="NCBI Taxonomy" id="312017"/>
    <lineage>
        <taxon>Eukaryota</taxon>
        <taxon>Sar</taxon>
        <taxon>Alveolata</taxon>
        <taxon>Ciliophora</taxon>
        <taxon>Intramacronucleata</taxon>
        <taxon>Oligohymenophorea</taxon>
        <taxon>Hymenostomatida</taxon>
        <taxon>Tetrahymenina</taxon>
        <taxon>Tetrahymenidae</taxon>
        <taxon>Tetrahymena</taxon>
    </lineage>
</organism>
<dbReference type="KEGG" id="tet:TTHERM_000055959"/>
<dbReference type="GeneID" id="24437025"/>
<gene>
    <name evidence="1" type="ORF">TTHERM_000055959</name>
</gene>
<reference evidence="2" key="1">
    <citation type="journal article" date="2006" name="PLoS Biol.">
        <title>Macronuclear genome sequence of the ciliate Tetrahymena thermophila, a model eukaryote.</title>
        <authorList>
            <person name="Eisen J.A."/>
            <person name="Coyne R.S."/>
            <person name="Wu M."/>
            <person name="Wu D."/>
            <person name="Thiagarajan M."/>
            <person name="Wortman J.R."/>
            <person name="Badger J.H."/>
            <person name="Ren Q."/>
            <person name="Amedeo P."/>
            <person name="Jones K.M."/>
            <person name="Tallon L.J."/>
            <person name="Delcher A.L."/>
            <person name="Salzberg S.L."/>
            <person name="Silva J.C."/>
            <person name="Haas B.J."/>
            <person name="Majoros W.H."/>
            <person name="Farzad M."/>
            <person name="Carlton J.M."/>
            <person name="Smith R.K. Jr."/>
            <person name="Garg J."/>
            <person name="Pearlman R.E."/>
            <person name="Karrer K.M."/>
            <person name="Sun L."/>
            <person name="Manning G."/>
            <person name="Elde N.C."/>
            <person name="Turkewitz A.P."/>
            <person name="Asai D.J."/>
            <person name="Wilkes D.E."/>
            <person name="Wang Y."/>
            <person name="Cai H."/>
            <person name="Collins K."/>
            <person name="Stewart B.A."/>
            <person name="Lee S.R."/>
            <person name="Wilamowska K."/>
            <person name="Weinberg Z."/>
            <person name="Ruzzo W.L."/>
            <person name="Wloga D."/>
            <person name="Gaertig J."/>
            <person name="Frankel J."/>
            <person name="Tsao C.-C."/>
            <person name="Gorovsky M.A."/>
            <person name="Keeling P.J."/>
            <person name="Waller R.F."/>
            <person name="Patron N.J."/>
            <person name="Cherry J.M."/>
            <person name="Stover N.A."/>
            <person name="Krieger C.J."/>
            <person name="del Toro C."/>
            <person name="Ryder H.F."/>
            <person name="Williamson S.C."/>
            <person name="Barbeau R.A."/>
            <person name="Hamilton E.P."/>
            <person name="Orias E."/>
        </authorList>
    </citation>
    <scope>NUCLEOTIDE SEQUENCE [LARGE SCALE GENOMIC DNA]</scope>
    <source>
        <strain evidence="2">SB210</strain>
    </source>
</reference>
<evidence type="ECO:0008006" key="3">
    <source>
        <dbReference type="Google" id="ProtNLM"/>
    </source>
</evidence>
<evidence type="ECO:0000313" key="2">
    <source>
        <dbReference type="Proteomes" id="UP000009168"/>
    </source>
</evidence>
<name>W7XH70_TETTS</name>
<dbReference type="Proteomes" id="UP000009168">
    <property type="component" value="Unassembled WGS sequence"/>
</dbReference>
<dbReference type="RefSeq" id="XP_012650947.1">
    <property type="nucleotide sequence ID" value="XM_012795493.1"/>
</dbReference>
<keyword evidence="2" id="KW-1185">Reference proteome</keyword>
<proteinExistence type="predicted"/>